<accession>X6MD22</accession>
<sequence length="164" mass="18899">KKIKKIDRKKKKKIEKNDKKKCKLYFILSVGAITPKMLDLVDLNNKKLRIEAMDQQLFVISAPVKSHNQVQSYAITYQIIFSAFNTIIVLFSNIGSNFSLNLHSVVMPTLDRVIHHIQANKTWLHRLKQITSFKNFFDNIVENVLSIAMRGGKVFGLQLLLLLC</sequence>
<dbReference type="AlphaFoldDB" id="X6MD22"/>
<keyword evidence="1" id="KW-0812">Transmembrane</keyword>
<protein>
    <submittedName>
        <fullName evidence="2">Uncharacterized protein</fullName>
    </submittedName>
</protein>
<gene>
    <name evidence="2" type="ORF">RFI_25805</name>
</gene>
<feature type="transmembrane region" description="Helical" evidence="1">
    <location>
        <begin position="75"/>
        <end position="94"/>
    </location>
</feature>
<keyword evidence="3" id="KW-1185">Reference proteome</keyword>
<keyword evidence="1" id="KW-0472">Membrane</keyword>
<evidence type="ECO:0000313" key="3">
    <source>
        <dbReference type="Proteomes" id="UP000023152"/>
    </source>
</evidence>
<dbReference type="Proteomes" id="UP000023152">
    <property type="component" value="Unassembled WGS sequence"/>
</dbReference>
<evidence type="ECO:0000313" key="2">
    <source>
        <dbReference type="EMBL" id="ETO11571.1"/>
    </source>
</evidence>
<keyword evidence="1" id="KW-1133">Transmembrane helix</keyword>
<dbReference type="EMBL" id="ASPP01022327">
    <property type="protein sequence ID" value="ETO11571.1"/>
    <property type="molecule type" value="Genomic_DNA"/>
</dbReference>
<feature type="non-terminal residue" evidence="2">
    <location>
        <position position="1"/>
    </location>
</feature>
<comment type="caution">
    <text evidence="2">The sequence shown here is derived from an EMBL/GenBank/DDBJ whole genome shotgun (WGS) entry which is preliminary data.</text>
</comment>
<evidence type="ECO:0000256" key="1">
    <source>
        <dbReference type="SAM" id="Phobius"/>
    </source>
</evidence>
<reference evidence="2 3" key="1">
    <citation type="journal article" date="2013" name="Curr. Biol.">
        <title>The Genome of the Foraminiferan Reticulomyxa filosa.</title>
        <authorList>
            <person name="Glockner G."/>
            <person name="Hulsmann N."/>
            <person name="Schleicher M."/>
            <person name="Noegel A.A."/>
            <person name="Eichinger L."/>
            <person name="Gallinger C."/>
            <person name="Pawlowski J."/>
            <person name="Sierra R."/>
            <person name="Euteneuer U."/>
            <person name="Pillet L."/>
            <person name="Moustafa A."/>
            <person name="Platzer M."/>
            <person name="Groth M."/>
            <person name="Szafranski K."/>
            <person name="Schliwa M."/>
        </authorList>
    </citation>
    <scope>NUCLEOTIDE SEQUENCE [LARGE SCALE GENOMIC DNA]</scope>
</reference>
<organism evidence="2 3">
    <name type="scientific">Reticulomyxa filosa</name>
    <dbReference type="NCBI Taxonomy" id="46433"/>
    <lineage>
        <taxon>Eukaryota</taxon>
        <taxon>Sar</taxon>
        <taxon>Rhizaria</taxon>
        <taxon>Retaria</taxon>
        <taxon>Foraminifera</taxon>
        <taxon>Monothalamids</taxon>
        <taxon>Reticulomyxidae</taxon>
        <taxon>Reticulomyxa</taxon>
    </lineage>
</organism>
<feature type="transmembrane region" description="Helical" evidence="1">
    <location>
        <begin position="21"/>
        <end position="38"/>
    </location>
</feature>
<proteinExistence type="predicted"/>
<name>X6MD22_RETFI</name>